<evidence type="ECO:0000313" key="1">
    <source>
        <dbReference type="EMBL" id="GAG02982.1"/>
    </source>
</evidence>
<organism evidence="1">
    <name type="scientific">marine sediment metagenome</name>
    <dbReference type="NCBI Taxonomy" id="412755"/>
    <lineage>
        <taxon>unclassified sequences</taxon>
        <taxon>metagenomes</taxon>
        <taxon>ecological metagenomes</taxon>
    </lineage>
</organism>
<sequence>ALAHLQKGLVPRARRYASRALVLAPDDVNIRALSKRLGMGGLLAKLRVRLTPKRKGNDTALHTRREDGVWE</sequence>
<gene>
    <name evidence="1" type="ORF">S01H1_34353</name>
</gene>
<proteinExistence type="predicted"/>
<dbReference type="AlphaFoldDB" id="X0UUW5"/>
<comment type="caution">
    <text evidence="1">The sequence shown here is derived from an EMBL/GenBank/DDBJ whole genome shotgun (WGS) entry which is preliminary data.</text>
</comment>
<protein>
    <submittedName>
        <fullName evidence="1">Uncharacterized protein</fullName>
    </submittedName>
</protein>
<feature type="non-terminal residue" evidence="1">
    <location>
        <position position="1"/>
    </location>
</feature>
<accession>X0UUW5</accession>
<dbReference type="EMBL" id="BARS01021383">
    <property type="protein sequence ID" value="GAG02982.1"/>
    <property type="molecule type" value="Genomic_DNA"/>
</dbReference>
<name>X0UUW5_9ZZZZ</name>
<reference evidence="1" key="1">
    <citation type="journal article" date="2014" name="Front. Microbiol.">
        <title>High frequency of phylogenetically diverse reductive dehalogenase-homologous genes in deep subseafloor sedimentary metagenomes.</title>
        <authorList>
            <person name="Kawai M."/>
            <person name="Futagami T."/>
            <person name="Toyoda A."/>
            <person name="Takaki Y."/>
            <person name="Nishi S."/>
            <person name="Hori S."/>
            <person name="Arai W."/>
            <person name="Tsubouchi T."/>
            <person name="Morono Y."/>
            <person name="Uchiyama I."/>
            <person name="Ito T."/>
            <person name="Fujiyama A."/>
            <person name="Inagaki F."/>
            <person name="Takami H."/>
        </authorList>
    </citation>
    <scope>NUCLEOTIDE SEQUENCE</scope>
    <source>
        <strain evidence="1">Expedition CK06-06</strain>
    </source>
</reference>